<dbReference type="InterPro" id="IPR005498">
    <property type="entry name" value="T4SS_VirB10/TraB/TrbI"/>
</dbReference>
<dbReference type="InterPro" id="IPR042217">
    <property type="entry name" value="T4SS_VirB10/TrbI"/>
</dbReference>
<evidence type="ECO:0000256" key="3">
    <source>
        <dbReference type="ARBA" id="ARBA00022692"/>
    </source>
</evidence>
<accession>A4V6P9</accession>
<dbReference type="Gene3D" id="2.40.128.260">
    <property type="entry name" value="Type IV secretion system, VirB10/TraB/TrbI"/>
    <property type="match status" value="1"/>
</dbReference>
<keyword evidence="4 6" id="KW-1133">Transmembrane helix</keyword>
<proteinExistence type="inferred from homology"/>
<evidence type="ECO:0000313" key="7">
    <source>
        <dbReference type="EMBL" id="CAJ41434.1"/>
    </source>
</evidence>
<dbReference type="CDD" id="cd16429">
    <property type="entry name" value="VirB10"/>
    <property type="match status" value="1"/>
</dbReference>
<feature type="transmembrane region" description="Helical" evidence="6">
    <location>
        <begin position="28"/>
        <end position="47"/>
    </location>
</feature>
<reference evidence="7" key="1">
    <citation type="submission" date="2005-10" db="EMBL/GenBank/DDBJ databases">
        <title>Comparative analysis of virD4, the coupling protein of type IV secretion system.</title>
        <authorList>
            <person name="Ferri E."/>
            <person name="Casiraghi M."/>
            <person name="Bandi C."/>
            <person name="Genchi C."/>
        </authorList>
    </citation>
    <scope>NUCLEOTIDE SEQUENCE</scope>
</reference>
<evidence type="ECO:0000256" key="5">
    <source>
        <dbReference type="ARBA" id="ARBA00023136"/>
    </source>
</evidence>
<dbReference type="EMBL" id="AM117567">
    <property type="protein sequence ID" value="CAJ41434.1"/>
    <property type="molecule type" value="Genomic_DNA"/>
</dbReference>
<dbReference type="Pfam" id="PF03743">
    <property type="entry name" value="TrbI"/>
    <property type="match status" value="1"/>
</dbReference>
<comment type="subcellular location">
    <subcellularLocation>
        <location evidence="1">Membrane</location>
        <topology evidence="1">Single-pass membrane protein</topology>
    </subcellularLocation>
</comment>
<dbReference type="GO" id="GO:0016020">
    <property type="term" value="C:membrane"/>
    <property type="evidence" value="ECO:0007669"/>
    <property type="project" value="UniProtKB-SubCell"/>
</dbReference>
<evidence type="ECO:0000256" key="4">
    <source>
        <dbReference type="ARBA" id="ARBA00022989"/>
    </source>
</evidence>
<organism evidence="7">
    <name type="scientific">Wolbachia endosymbiont of Dirofilaria immitis</name>
    <dbReference type="NCBI Taxonomy" id="82301"/>
    <lineage>
        <taxon>Bacteria</taxon>
        <taxon>Pseudomonadati</taxon>
        <taxon>Pseudomonadota</taxon>
        <taxon>Alphaproteobacteria</taxon>
        <taxon>Rickettsiales</taxon>
        <taxon>Anaplasmataceae</taxon>
        <taxon>Wolbachieae</taxon>
        <taxon>Wolbachia</taxon>
    </lineage>
</organism>
<evidence type="ECO:0000256" key="6">
    <source>
        <dbReference type="SAM" id="Phobius"/>
    </source>
</evidence>
<gene>
    <name evidence="7" type="primary">virB10</name>
</gene>
<keyword evidence="5 6" id="KW-0472">Membrane</keyword>
<comment type="similarity">
    <text evidence="2">Belongs to the TrbI/VirB10 family.</text>
</comment>
<dbReference type="AlphaFoldDB" id="A4V6P9"/>
<keyword evidence="3 6" id="KW-0812">Transmembrane</keyword>
<sequence length="493" mass="54937">MNKDRHNNSENESEIESKVVIVGSSQSYRILIIIVLVFLVGGVYYYLYFNPFFNKENIEIIKKEEVKQSVQELKEKLEKVPDDTMVHERIITDLPSLPPLPIPQIIPEVKQVKKEKVLKKEEEKPKETHVSNIPVLPKQNFPYSSVNSNLPTSLSAIGSSGYPKDRRGAQMLAMLSNEKEAANAILADTSAQLNTATKIGKLGFVIAQGKIIDAVLETAIDSDLQGVLRAIVSGNVYAEAGDTVLIPKGSRLIGSYSFDSDITRARININWNRIILPHGIDITISSLGTDKLGRAGITGMIDNKVVSALFSSILLAGVSISSAIIAQKASNLIDVFTAMNLVRSIAVTEIDISPLKDIIGKKSSSKEDKERAKNDEWKLEFGAIRKIKNASDEQSLLKIFKQVVKDLELTSIDDNKVDEITLEDIKLLLQRQENKSIYEESIKKLINDFSRDMRDIVSRYTNKKPIIYVDQGTALRVFVNQDIVFSPQVILNQ</sequence>
<name>A4V6P9_9RICK</name>
<evidence type="ECO:0000256" key="1">
    <source>
        <dbReference type="ARBA" id="ARBA00004167"/>
    </source>
</evidence>
<evidence type="ECO:0000256" key="2">
    <source>
        <dbReference type="ARBA" id="ARBA00010265"/>
    </source>
</evidence>
<protein>
    <submittedName>
        <fullName evidence="7">Type IV secretion system protein virB10</fullName>
    </submittedName>
</protein>